<evidence type="ECO:0000256" key="7">
    <source>
        <dbReference type="ARBA" id="ARBA00022840"/>
    </source>
</evidence>
<keyword evidence="7" id="KW-0067">ATP-binding</keyword>
<dbReference type="GO" id="GO:0004112">
    <property type="term" value="F:cyclic-nucleotide phosphodiesterase activity"/>
    <property type="evidence" value="ECO:0007669"/>
    <property type="project" value="UniProtKB-ARBA"/>
</dbReference>
<keyword evidence="9" id="KW-0812">Transmembrane</keyword>
<dbReference type="GO" id="GO:0016020">
    <property type="term" value="C:membrane"/>
    <property type="evidence" value="ECO:0007669"/>
    <property type="project" value="UniProtKB-SubCell"/>
</dbReference>
<evidence type="ECO:0000313" key="13">
    <source>
        <dbReference type="EMBL" id="PRM95346.1"/>
    </source>
</evidence>
<evidence type="ECO:0000256" key="2">
    <source>
        <dbReference type="ARBA" id="ARBA00022553"/>
    </source>
</evidence>
<dbReference type="PANTHER" id="PTHR45228:SF9">
    <property type="entry name" value="3'3'-CGAMP-SPECIFIC PHOSPHODIESTERASE 2"/>
    <property type="match status" value="1"/>
</dbReference>
<evidence type="ECO:0000256" key="3">
    <source>
        <dbReference type="ARBA" id="ARBA00022679"/>
    </source>
</evidence>
<keyword evidence="6" id="KW-0378">Hydrolase</keyword>
<evidence type="ECO:0000259" key="12">
    <source>
        <dbReference type="PROSITE" id="PS51832"/>
    </source>
</evidence>
<dbReference type="EMBL" id="NXGE01000001">
    <property type="protein sequence ID" value="PRM95346.1"/>
    <property type="molecule type" value="Genomic_DNA"/>
</dbReference>
<keyword evidence="4" id="KW-0547">Nucleotide-binding</keyword>
<keyword evidence="8" id="KW-0902">Two-component regulatory system</keyword>
<evidence type="ECO:0000256" key="1">
    <source>
        <dbReference type="ARBA" id="ARBA00004370"/>
    </source>
</evidence>
<comment type="subcellular location">
    <subcellularLocation>
        <location evidence="1">Membrane</location>
    </subcellularLocation>
</comment>
<keyword evidence="9" id="KW-0472">Membrane</keyword>
<feature type="domain" description="HD-GYP" evidence="12">
    <location>
        <begin position="450"/>
        <end position="647"/>
    </location>
</feature>
<dbReference type="InterPro" id="IPR052020">
    <property type="entry name" value="Cyclic_di-GMP/3'3'-cGAMP_PDE"/>
</dbReference>
<dbReference type="Pfam" id="PF13487">
    <property type="entry name" value="HD_5"/>
    <property type="match status" value="1"/>
</dbReference>
<dbReference type="Pfam" id="PF14827">
    <property type="entry name" value="dCache_3"/>
    <property type="match status" value="1"/>
</dbReference>
<keyword evidence="5" id="KW-0418">Kinase</keyword>
<dbReference type="InterPro" id="IPR013655">
    <property type="entry name" value="PAS_fold_3"/>
</dbReference>
<dbReference type="InterPro" id="IPR003607">
    <property type="entry name" value="HD/PDEase_dom"/>
</dbReference>
<dbReference type="PROSITE" id="PS50112">
    <property type="entry name" value="PAS"/>
    <property type="match status" value="1"/>
</dbReference>
<dbReference type="InterPro" id="IPR001610">
    <property type="entry name" value="PAC"/>
</dbReference>
<name>A0A2S9T927_9BACT</name>
<dbReference type="AlphaFoldDB" id="A0A2S9T927"/>
<dbReference type="SUPFAM" id="SSF55785">
    <property type="entry name" value="PYP-like sensor domain (PAS domain)"/>
    <property type="match status" value="1"/>
</dbReference>
<dbReference type="SMART" id="SM00091">
    <property type="entry name" value="PAS"/>
    <property type="match status" value="1"/>
</dbReference>
<proteinExistence type="predicted"/>
<dbReference type="STRING" id="28198.GCA_001572855_00201"/>
<gene>
    <name evidence="13" type="ORF">CJ673_00205</name>
</gene>
<feature type="domain" description="PAS" evidence="10">
    <location>
        <begin position="329"/>
        <end position="401"/>
    </location>
</feature>
<dbReference type="Pfam" id="PF08447">
    <property type="entry name" value="PAS_3"/>
    <property type="match status" value="1"/>
</dbReference>
<dbReference type="GO" id="GO:0016301">
    <property type="term" value="F:kinase activity"/>
    <property type="evidence" value="ECO:0007669"/>
    <property type="project" value="UniProtKB-KW"/>
</dbReference>
<dbReference type="InterPro" id="IPR000014">
    <property type="entry name" value="PAS"/>
</dbReference>
<evidence type="ECO:0000256" key="8">
    <source>
        <dbReference type="ARBA" id="ARBA00023012"/>
    </source>
</evidence>
<keyword evidence="3" id="KW-0808">Transferase</keyword>
<dbReference type="Gene3D" id="3.30.450.20">
    <property type="entry name" value="PAS domain"/>
    <property type="match status" value="2"/>
</dbReference>
<dbReference type="CDD" id="cd00130">
    <property type="entry name" value="PAS"/>
    <property type="match status" value="1"/>
</dbReference>
<evidence type="ECO:0000256" key="9">
    <source>
        <dbReference type="SAM" id="Phobius"/>
    </source>
</evidence>
<sequence length="648" mass="75579">MKKIFYFVIGFLSIISISYYFYYSPKKEEITKEIYLEKSIQMRKHLTDEIKRKQDNTLNMAFILSQDQNLINALKTKNKSLLNYDNTLLFLHDNSEYKNLWLQIVDKDGRSFYRSWRKITGDDLSNVRTDLEELIKNPQPTTNISSGLFDLTLKAINPIYDLNGEFLGFVEFISKFNSISKNLKFENIEPIFILSKEKSEKIIEPFSKIFIRDNYIVNIDADKTILKFIEQRKIDSFLNIANYIIMDKFVITNLEIKDVNGNDMGLFLLFFEKNRLDYSSLVNFKNQYLSIIIVFSILYLIVFLYLLKTIYAKELDNDVKIKTKMIQEQQKRLEKLLDIYDKNVIFSRTDLRGIITHASSAFCKISGYTKDELLGQPHSIVRHPDMPKSTFKKIWDSLKTEKKITVEIKNLKKDGSYYWVIADFEPEYDELGNHVGYFAVREDITANKEIEEIQKEIIFTMGSIAEFRSQETGEHIKRVAKYSKVLATAYGLCEDDIDMLELASPMHDIGKIAIPDAILNKPGKLTNEEFEIIKTHAQKGHDMLGISNRPLFKVASQIALTHHEKYDGTGYPHSLKGEDIPIFGRITALADVFDAIGSDRCYKKAWEMEKVLEFIKEQRGKHFDPKLVDIFFDNLDDILKIKEEYQDI</sequence>
<dbReference type="SUPFAM" id="SSF109604">
    <property type="entry name" value="HD-domain/PDEase-like"/>
    <property type="match status" value="1"/>
</dbReference>
<dbReference type="FunFam" id="1.10.3210.10:FF:000018">
    <property type="entry name" value="Two-component system response regulator"/>
    <property type="match status" value="1"/>
</dbReference>
<keyword evidence="2" id="KW-0597">Phosphoprotein</keyword>
<dbReference type="Gene3D" id="1.10.3210.10">
    <property type="entry name" value="Hypothetical protein af1432"/>
    <property type="match status" value="1"/>
</dbReference>
<dbReference type="Proteomes" id="UP000238281">
    <property type="component" value="Unassembled WGS sequence"/>
</dbReference>
<feature type="transmembrane region" description="Helical" evidence="9">
    <location>
        <begin position="288"/>
        <end position="307"/>
    </location>
</feature>
<protein>
    <submittedName>
        <fullName evidence="13">Response regulator receiver protein</fullName>
    </submittedName>
</protein>
<dbReference type="CDD" id="cd00077">
    <property type="entry name" value="HDc"/>
    <property type="match status" value="1"/>
</dbReference>
<dbReference type="GO" id="GO:0000160">
    <property type="term" value="P:phosphorelay signal transduction system"/>
    <property type="evidence" value="ECO:0007669"/>
    <property type="project" value="UniProtKB-KW"/>
</dbReference>
<dbReference type="InterPro" id="IPR035965">
    <property type="entry name" value="PAS-like_dom_sf"/>
</dbReference>
<comment type="caution">
    <text evidence="13">The sequence shown here is derived from an EMBL/GenBank/DDBJ whole genome shotgun (WGS) entry which is preliminary data.</text>
</comment>
<dbReference type="RefSeq" id="WP_105914389.1">
    <property type="nucleotide sequence ID" value="NZ_NXGE01000001.1"/>
</dbReference>
<dbReference type="SMART" id="SM00471">
    <property type="entry name" value="HDc"/>
    <property type="match status" value="1"/>
</dbReference>
<evidence type="ECO:0000313" key="14">
    <source>
        <dbReference type="Proteomes" id="UP000238281"/>
    </source>
</evidence>
<evidence type="ECO:0000259" key="11">
    <source>
        <dbReference type="PROSITE" id="PS50113"/>
    </source>
</evidence>
<dbReference type="SMART" id="SM00086">
    <property type="entry name" value="PAC"/>
    <property type="match status" value="1"/>
</dbReference>
<dbReference type="GO" id="GO:0005524">
    <property type="term" value="F:ATP binding"/>
    <property type="evidence" value="ECO:0007669"/>
    <property type="project" value="UniProtKB-KW"/>
</dbReference>
<evidence type="ECO:0000259" key="10">
    <source>
        <dbReference type="PROSITE" id="PS50112"/>
    </source>
</evidence>
<evidence type="ECO:0000256" key="5">
    <source>
        <dbReference type="ARBA" id="ARBA00022777"/>
    </source>
</evidence>
<accession>A0A2S9T927</accession>
<feature type="domain" description="PAC" evidence="11">
    <location>
        <begin position="404"/>
        <end position="456"/>
    </location>
</feature>
<dbReference type="SUPFAM" id="SSF103190">
    <property type="entry name" value="Sensory domain-like"/>
    <property type="match status" value="1"/>
</dbReference>
<dbReference type="GO" id="GO:0009214">
    <property type="term" value="P:cyclic nucleotide catabolic process"/>
    <property type="evidence" value="ECO:0007669"/>
    <property type="project" value="UniProtKB-ARBA"/>
</dbReference>
<dbReference type="InterPro" id="IPR037522">
    <property type="entry name" value="HD_GYP_dom"/>
</dbReference>
<reference evidence="13 14" key="1">
    <citation type="submission" date="2017-09" db="EMBL/GenBank/DDBJ databases">
        <title>Reassesment of A. cryaerophilus.</title>
        <authorList>
            <person name="Perez-Cataluna A."/>
            <person name="Collado L."/>
            <person name="Salgado O."/>
            <person name="Lefinanco V."/>
            <person name="Figueras M.J."/>
        </authorList>
    </citation>
    <scope>NUCLEOTIDE SEQUENCE [LARGE SCALE GENOMIC DNA]</scope>
    <source>
        <strain evidence="13 14">LMG 10210</strain>
    </source>
</reference>
<keyword evidence="9" id="KW-1133">Transmembrane helix</keyword>
<organism evidence="13 14">
    <name type="scientific">Aliarcobacter cryaerophilus</name>
    <dbReference type="NCBI Taxonomy" id="28198"/>
    <lineage>
        <taxon>Bacteria</taxon>
        <taxon>Pseudomonadati</taxon>
        <taxon>Campylobacterota</taxon>
        <taxon>Epsilonproteobacteria</taxon>
        <taxon>Campylobacterales</taxon>
        <taxon>Arcobacteraceae</taxon>
        <taxon>Aliarcobacter</taxon>
    </lineage>
</organism>
<dbReference type="NCBIfam" id="TIGR00229">
    <property type="entry name" value="sensory_box"/>
    <property type="match status" value="1"/>
</dbReference>
<dbReference type="InterPro" id="IPR029150">
    <property type="entry name" value="dCache_3"/>
</dbReference>
<evidence type="ECO:0000256" key="4">
    <source>
        <dbReference type="ARBA" id="ARBA00022741"/>
    </source>
</evidence>
<dbReference type="InterPro" id="IPR029151">
    <property type="entry name" value="Sensor-like_sf"/>
</dbReference>
<feature type="transmembrane region" description="Helical" evidence="9">
    <location>
        <begin position="5"/>
        <end position="23"/>
    </location>
</feature>
<evidence type="ECO:0000256" key="6">
    <source>
        <dbReference type="ARBA" id="ARBA00022801"/>
    </source>
</evidence>
<dbReference type="InterPro" id="IPR000700">
    <property type="entry name" value="PAS-assoc_C"/>
</dbReference>
<dbReference type="PROSITE" id="PS51832">
    <property type="entry name" value="HD_GYP"/>
    <property type="match status" value="1"/>
</dbReference>
<dbReference type="PANTHER" id="PTHR45228">
    <property type="entry name" value="CYCLIC DI-GMP PHOSPHODIESTERASE TM_0186-RELATED"/>
    <property type="match status" value="1"/>
</dbReference>
<dbReference type="PROSITE" id="PS50113">
    <property type="entry name" value="PAC"/>
    <property type="match status" value="1"/>
</dbReference>